<organism evidence="2 3">
    <name type="scientific">Paramecium primaurelia</name>
    <dbReference type="NCBI Taxonomy" id="5886"/>
    <lineage>
        <taxon>Eukaryota</taxon>
        <taxon>Sar</taxon>
        <taxon>Alveolata</taxon>
        <taxon>Ciliophora</taxon>
        <taxon>Intramacronucleata</taxon>
        <taxon>Oligohymenophorea</taxon>
        <taxon>Peniculida</taxon>
        <taxon>Parameciidae</taxon>
        <taxon>Paramecium</taxon>
    </lineage>
</organism>
<dbReference type="OMA" id="TEPIQYK"/>
<dbReference type="EMBL" id="CAJJDM010000101">
    <property type="protein sequence ID" value="CAD8095386.1"/>
    <property type="molecule type" value="Genomic_DNA"/>
</dbReference>
<gene>
    <name evidence="2" type="ORF">PPRIM_AZ9-3.1.T0980146</name>
</gene>
<dbReference type="InterPro" id="IPR027831">
    <property type="entry name" value="DUF4485"/>
</dbReference>
<evidence type="ECO:0000313" key="3">
    <source>
        <dbReference type="Proteomes" id="UP000688137"/>
    </source>
</evidence>
<reference evidence="2" key="1">
    <citation type="submission" date="2021-01" db="EMBL/GenBank/DDBJ databases">
        <authorList>
            <consortium name="Genoscope - CEA"/>
            <person name="William W."/>
        </authorList>
    </citation>
    <scope>NUCLEOTIDE SEQUENCE</scope>
</reference>
<dbReference type="Pfam" id="PF14846">
    <property type="entry name" value="DUF4485"/>
    <property type="match status" value="1"/>
</dbReference>
<sequence length="180" mass="21418">MNSPRAETLDQELSEAINKIYNGCQKINAKHLKIRILQWLDKVRTPTHNFIWKQNSLLYARVLLEMTLEQQLDKPFRGVPPDGPLPRLDKFDVPQHIWQKIKQINIQQPMSPRKPLGMLTNRNFTPKLKTEPIQYKTNKFHNSQKSQKWDQIKETLEGANRNMREFKQFLENIQTEKLFV</sequence>
<evidence type="ECO:0000313" key="2">
    <source>
        <dbReference type="EMBL" id="CAD8095386.1"/>
    </source>
</evidence>
<dbReference type="Proteomes" id="UP000688137">
    <property type="component" value="Unassembled WGS sequence"/>
</dbReference>
<evidence type="ECO:0000259" key="1">
    <source>
        <dbReference type="Pfam" id="PF14846"/>
    </source>
</evidence>
<comment type="caution">
    <text evidence="2">The sequence shown here is derived from an EMBL/GenBank/DDBJ whole genome shotgun (WGS) entry which is preliminary data.</text>
</comment>
<keyword evidence="3" id="KW-1185">Reference proteome</keyword>
<proteinExistence type="predicted"/>
<dbReference type="AlphaFoldDB" id="A0A8S1NZ79"/>
<name>A0A8S1NZ79_PARPR</name>
<feature type="domain" description="DUF4485" evidence="1">
    <location>
        <begin position="9"/>
        <end position="91"/>
    </location>
</feature>
<protein>
    <recommendedName>
        <fullName evidence="1">DUF4485 domain-containing protein</fullName>
    </recommendedName>
</protein>
<accession>A0A8S1NZ79</accession>